<dbReference type="EMBL" id="AZAJ01000001">
    <property type="protein sequence ID" value="ETA68460.1"/>
    <property type="molecule type" value="Genomic_DNA"/>
</dbReference>
<evidence type="ECO:0000313" key="2">
    <source>
        <dbReference type="Proteomes" id="UP000019483"/>
    </source>
</evidence>
<dbReference type="AlphaFoldDB" id="W9DS59"/>
<reference evidence="1 2" key="1">
    <citation type="submission" date="2013-08" db="EMBL/GenBank/DDBJ databases">
        <authorList>
            <consortium name="DOE Joint Genome Institute"/>
            <person name="Eisen J."/>
            <person name="Huntemann M."/>
            <person name="Han J."/>
            <person name="Chen A."/>
            <person name="Kyrpides N."/>
            <person name="Mavromatis K."/>
            <person name="Markowitz V."/>
            <person name="Palaniappan K."/>
            <person name="Ivanova N."/>
            <person name="Schaumberg A."/>
            <person name="Pati A."/>
            <person name="Liolios K."/>
            <person name="Nordberg H.P."/>
            <person name="Cantor M.N."/>
            <person name="Hua S.X."/>
            <person name="Woyke T."/>
        </authorList>
    </citation>
    <scope>NUCLEOTIDE SEQUENCE [LARGE SCALE GENOMIC DNA]</scope>
    <source>
        <strain evidence="1 2">DSM 2278</strain>
    </source>
</reference>
<dbReference type="STRING" id="1090322.MettiDRAFT_1931"/>
<dbReference type="OrthoDB" id="359269at2157"/>
<protein>
    <submittedName>
        <fullName evidence="1">Uncharacterized protein</fullName>
    </submittedName>
</protein>
<organism evidence="1 2">
    <name type="scientific">Methanolobus tindarius DSM 2278</name>
    <dbReference type="NCBI Taxonomy" id="1090322"/>
    <lineage>
        <taxon>Archaea</taxon>
        <taxon>Methanobacteriati</taxon>
        <taxon>Methanobacteriota</taxon>
        <taxon>Stenosarchaea group</taxon>
        <taxon>Methanomicrobia</taxon>
        <taxon>Methanosarcinales</taxon>
        <taxon>Methanosarcinaceae</taxon>
        <taxon>Methanolobus</taxon>
    </lineage>
</organism>
<accession>W9DS59</accession>
<gene>
    <name evidence="1" type="ORF">MettiDRAFT_1931</name>
</gene>
<dbReference type="Proteomes" id="UP000019483">
    <property type="component" value="Unassembled WGS sequence"/>
</dbReference>
<sequence length="199" mass="23401">MENNSNNYEGEHPEIIKQKGLESLILLIIGADKSPISLLHLQKETFLLWNFHPYMKEFIHFVGHYRGPFSSEVEKTVLYPRYLEDCWSYIPPRAKPSRDILSGGYVQITQKGQNKYDEIYSRAVKLDNLRVLLSGIKAVRELYDKLNEEELLLLIYDTYPEYKLKSNVSNMIFDKKNMLAKQIYEKGFIDKERMENLIG</sequence>
<dbReference type="RefSeq" id="WP_023845595.1">
    <property type="nucleotide sequence ID" value="NZ_AZAJ01000001.1"/>
</dbReference>
<name>W9DS59_METTI</name>
<evidence type="ECO:0000313" key="1">
    <source>
        <dbReference type="EMBL" id="ETA68460.1"/>
    </source>
</evidence>
<comment type="caution">
    <text evidence="1">The sequence shown here is derived from an EMBL/GenBank/DDBJ whole genome shotgun (WGS) entry which is preliminary data.</text>
</comment>
<proteinExistence type="predicted"/>
<keyword evidence="2" id="KW-1185">Reference proteome</keyword>